<reference evidence="15" key="1">
    <citation type="journal article" date="2015" name="MBio">
        <title>Genome-Resolved Metagenomic Analysis Reveals Roles for Candidate Phyla and Other Microbial Community Members in Biogeochemical Transformations in Oil Reservoirs.</title>
        <authorList>
            <person name="Hu P."/>
            <person name="Tom L."/>
            <person name="Singh A."/>
            <person name="Thomas B.C."/>
            <person name="Baker B.J."/>
            <person name="Piceno Y.M."/>
            <person name="Andersen G.L."/>
            <person name="Banfield J.F."/>
        </authorList>
    </citation>
    <scope>NUCLEOTIDE SEQUENCE [LARGE SCALE GENOMIC DNA]</scope>
</reference>
<keyword evidence="6" id="KW-0808">Transferase</keyword>
<keyword evidence="10" id="KW-0902">Two-component regulatory system</keyword>
<evidence type="ECO:0000256" key="12">
    <source>
        <dbReference type="SAM" id="Phobius"/>
    </source>
</evidence>
<evidence type="ECO:0000256" key="10">
    <source>
        <dbReference type="ARBA" id="ARBA00023012"/>
    </source>
</evidence>
<evidence type="ECO:0000256" key="8">
    <source>
        <dbReference type="ARBA" id="ARBA00022777"/>
    </source>
</evidence>
<comment type="subcellular location">
    <subcellularLocation>
        <location evidence="2">Cell membrane</location>
        <topology evidence="2">Multi-pass membrane protein</topology>
    </subcellularLocation>
</comment>
<evidence type="ECO:0000256" key="3">
    <source>
        <dbReference type="ARBA" id="ARBA00012438"/>
    </source>
</evidence>
<dbReference type="Proteomes" id="UP000053467">
    <property type="component" value="Unassembled WGS sequence"/>
</dbReference>
<keyword evidence="12" id="KW-1133">Transmembrane helix</keyword>
<dbReference type="InterPro" id="IPR003594">
    <property type="entry name" value="HATPase_dom"/>
</dbReference>
<dbReference type="InterPro" id="IPR005467">
    <property type="entry name" value="His_kinase_dom"/>
</dbReference>
<keyword evidence="9" id="KW-0067">ATP-binding</keyword>
<keyword evidence="7" id="KW-0547">Nucleotide-binding</keyword>
<dbReference type="SMART" id="SM00387">
    <property type="entry name" value="HATPase_c"/>
    <property type="match status" value="1"/>
</dbReference>
<dbReference type="AlphaFoldDB" id="A0A101I1I8"/>
<keyword evidence="11 12" id="KW-0472">Membrane</keyword>
<dbReference type="PANTHER" id="PTHR45528">
    <property type="entry name" value="SENSOR HISTIDINE KINASE CPXA"/>
    <property type="match status" value="1"/>
</dbReference>
<evidence type="ECO:0000256" key="2">
    <source>
        <dbReference type="ARBA" id="ARBA00004651"/>
    </source>
</evidence>
<evidence type="ECO:0000259" key="13">
    <source>
        <dbReference type="PROSITE" id="PS50109"/>
    </source>
</evidence>
<dbReference type="EC" id="2.7.13.3" evidence="3"/>
<dbReference type="Pfam" id="PF02518">
    <property type="entry name" value="HATPase_c"/>
    <property type="match status" value="1"/>
</dbReference>
<dbReference type="PANTHER" id="PTHR45528:SF1">
    <property type="entry name" value="SENSOR HISTIDINE KINASE CPXA"/>
    <property type="match status" value="1"/>
</dbReference>
<proteinExistence type="predicted"/>
<evidence type="ECO:0000256" key="1">
    <source>
        <dbReference type="ARBA" id="ARBA00000085"/>
    </source>
</evidence>
<comment type="catalytic activity">
    <reaction evidence="1">
        <text>ATP + protein L-histidine = ADP + protein N-phospho-L-histidine.</text>
        <dbReference type="EC" id="2.7.13.3"/>
    </reaction>
</comment>
<comment type="caution">
    <text evidence="14">The sequence shown here is derived from an EMBL/GenBank/DDBJ whole genome shotgun (WGS) entry which is preliminary data.</text>
</comment>
<organism evidence="14 15">
    <name type="scientific">candidate division TA06 bacterium 34_109</name>
    <dbReference type="NCBI Taxonomy" id="1635277"/>
    <lineage>
        <taxon>Bacteria</taxon>
        <taxon>Bacteria division TA06</taxon>
    </lineage>
</organism>
<feature type="transmembrane region" description="Helical" evidence="12">
    <location>
        <begin position="165"/>
        <end position="188"/>
    </location>
</feature>
<protein>
    <recommendedName>
        <fullName evidence="3">histidine kinase</fullName>
        <ecNumber evidence="3">2.7.13.3</ecNumber>
    </recommendedName>
</protein>
<dbReference type="EMBL" id="LGGX01000010">
    <property type="protein sequence ID" value="KUK86930.1"/>
    <property type="molecule type" value="Genomic_DNA"/>
</dbReference>
<dbReference type="InterPro" id="IPR050398">
    <property type="entry name" value="HssS/ArlS-like"/>
</dbReference>
<keyword evidence="5" id="KW-0597">Phosphoprotein</keyword>
<keyword evidence="4" id="KW-1003">Cell membrane</keyword>
<sequence>MEFKSILGKRVFLSLFLLFLILSDIIFSVYLNLLINYYENDYINDNYKKISDFKKRYDEEFSSYNSLQEFFLKRQDFFEKDIKSLNLHSYFITDSSFYPFITSKNFSFKDSQIRYFLLPLLKENISMRFFYKDLDIYTTKISNGKNKDIFMILNFKSNNFFLKRIILYFIVYKSVLLVLTVISIISLLKSIERPIEKMGQITKLVGMDLNYDNPDSFVKVFKDSLENLIESQKLEKDANAILNKRVKELEENFRLKDGLLKLSEITSGIAHQLNNSLGSSIGLLQKGLENGDFNLVKTVIEDLKKLSYFTKKFLEFSKDEKPYLVKSELKQIVERVAERFPLDCSKDFPEEKVFVETDPVLLEQVLFNIFDNIYKYSKDKKVDITIKNLIEKIEIGIVDSGPGFPEEVLEKLYSPFNENAKGIGLGIPIIIKICTILNIDYKFTNFNGRGKIVLVLKNEEKNFDS</sequence>
<feature type="transmembrane region" description="Helical" evidence="12">
    <location>
        <begin position="12"/>
        <end position="35"/>
    </location>
</feature>
<evidence type="ECO:0000256" key="9">
    <source>
        <dbReference type="ARBA" id="ARBA00022840"/>
    </source>
</evidence>
<dbReference type="PROSITE" id="PS50109">
    <property type="entry name" value="HIS_KIN"/>
    <property type="match status" value="1"/>
</dbReference>
<evidence type="ECO:0000256" key="7">
    <source>
        <dbReference type="ARBA" id="ARBA00022741"/>
    </source>
</evidence>
<dbReference type="GO" id="GO:0005524">
    <property type="term" value="F:ATP binding"/>
    <property type="evidence" value="ECO:0007669"/>
    <property type="project" value="UniProtKB-KW"/>
</dbReference>
<feature type="domain" description="Histidine kinase" evidence="13">
    <location>
        <begin position="268"/>
        <end position="455"/>
    </location>
</feature>
<evidence type="ECO:0000256" key="4">
    <source>
        <dbReference type="ARBA" id="ARBA00022475"/>
    </source>
</evidence>
<dbReference type="SUPFAM" id="SSF55874">
    <property type="entry name" value="ATPase domain of HSP90 chaperone/DNA topoisomerase II/histidine kinase"/>
    <property type="match status" value="1"/>
</dbReference>
<evidence type="ECO:0000313" key="15">
    <source>
        <dbReference type="Proteomes" id="UP000053467"/>
    </source>
</evidence>
<keyword evidence="12" id="KW-0812">Transmembrane</keyword>
<evidence type="ECO:0000256" key="11">
    <source>
        <dbReference type="ARBA" id="ARBA00023136"/>
    </source>
</evidence>
<gene>
    <name evidence="14" type="ORF">XE03_1148</name>
</gene>
<evidence type="ECO:0000256" key="5">
    <source>
        <dbReference type="ARBA" id="ARBA00022553"/>
    </source>
</evidence>
<keyword evidence="8 14" id="KW-0418">Kinase</keyword>
<dbReference type="GO" id="GO:0000160">
    <property type="term" value="P:phosphorelay signal transduction system"/>
    <property type="evidence" value="ECO:0007669"/>
    <property type="project" value="UniProtKB-KW"/>
</dbReference>
<dbReference type="InterPro" id="IPR036890">
    <property type="entry name" value="HATPase_C_sf"/>
</dbReference>
<dbReference type="Gene3D" id="3.30.565.10">
    <property type="entry name" value="Histidine kinase-like ATPase, C-terminal domain"/>
    <property type="match status" value="1"/>
</dbReference>
<evidence type="ECO:0000256" key="6">
    <source>
        <dbReference type="ARBA" id="ARBA00022679"/>
    </source>
</evidence>
<evidence type="ECO:0000313" key="14">
    <source>
        <dbReference type="EMBL" id="KUK86930.1"/>
    </source>
</evidence>
<name>A0A101I1I8_UNCT6</name>
<dbReference type="GO" id="GO:0004673">
    <property type="term" value="F:protein histidine kinase activity"/>
    <property type="evidence" value="ECO:0007669"/>
    <property type="project" value="UniProtKB-EC"/>
</dbReference>
<dbReference type="GO" id="GO:0005886">
    <property type="term" value="C:plasma membrane"/>
    <property type="evidence" value="ECO:0007669"/>
    <property type="project" value="UniProtKB-SubCell"/>
</dbReference>
<accession>A0A101I1I8</accession>